<evidence type="ECO:0000259" key="12">
    <source>
        <dbReference type="SMART" id="SM00941"/>
    </source>
</evidence>
<dbReference type="InterPro" id="IPR017459">
    <property type="entry name" value="Glycosyl_Trfase_fam3_N_dom"/>
</dbReference>
<comment type="subunit">
    <text evidence="5">Homodimer.</text>
</comment>
<proteinExistence type="inferred from homology"/>
<dbReference type="SUPFAM" id="SSF52418">
    <property type="entry name" value="Nucleoside phosphorylase/phosphoribosyltransferase catalytic domain"/>
    <property type="match status" value="1"/>
</dbReference>
<name>A0ABR8SWW2_9BACL</name>
<dbReference type="PROSITE" id="PS00647">
    <property type="entry name" value="THYMID_PHOSPHORYLASE"/>
    <property type="match status" value="1"/>
</dbReference>
<dbReference type="InterPro" id="IPR000312">
    <property type="entry name" value="Glycosyl_Trfase_fam3"/>
</dbReference>
<protein>
    <recommendedName>
        <fullName evidence="7">Pyrimidine-nucleoside phosphorylase</fullName>
        <ecNumber evidence="6">2.4.2.2</ecNumber>
    </recommendedName>
</protein>
<evidence type="ECO:0000256" key="6">
    <source>
        <dbReference type="ARBA" id="ARBA00011889"/>
    </source>
</evidence>
<comment type="catalytic activity">
    <reaction evidence="10">
        <text>uridine + phosphate = alpha-D-ribose 1-phosphate + uracil</text>
        <dbReference type="Rhea" id="RHEA:24388"/>
        <dbReference type="ChEBI" id="CHEBI:16704"/>
        <dbReference type="ChEBI" id="CHEBI:17568"/>
        <dbReference type="ChEBI" id="CHEBI:43474"/>
        <dbReference type="ChEBI" id="CHEBI:57720"/>
        <dbReference type="EC" id="2.4.2.2"/>
    </reaction>
</comment>
<evidence type="ECO:0000256" key="10">
    <source>
        <dbReference type="ARBA" id="ARBA00048453"/>
    </source>
</evidence>
<evidence type="ECO:0000256" key="7">
    <source>
        <dbReference type="ARBA" id="ARBA00014680"/>
    </source>
</evidence>
<comment type="catalytic activity">
    <reaction evidence="1">
        <text>2'-deoxyuridine + phosphate = 2-deoxy-alpha-D-ribose 1-phosphate + uracil</text>
        <dbReference type="Rhea" id="RHEA:22824"/>
        <dbReference type="ChEBI" id="CHEBI:16450"/>
        <dbReference type="ChEBI" id="CHEBI:17568"/>
        <dbReference type="ChEBI" id="CHEBI:43474"/>
        <dbReference type="ChEBI" id="CHEBI:57259"/>
        <dbReference type="EC" id="2.4.2.2"/>
    </reaction>
</comment>
<evidence type="ECO:0000313" key="13">
    <source>
        <dbReference type="EMBL" id="MBD7967981.1"/>
    </source>
</evidence>
<sequence length="444" mass="46818">MRAVDIIQKKRDGHELSAEEITFLIQGYSRGEIPDYQMSAWAMAVYFQGMTAQETGHLTMEMAKSGDQVDLSPIQGIKVDKHSTGGVGDKTTIVLAPLVAAAGVPVAKMSGRGLGHTGGTLDKLESISGFTIELTRDEFLSQVNEVGAAVIGQSGNMAPADKKLYALRDVTSTVNSIPLIASSVMSKKIAAGADAIVLDVKTGSGAFMKTLDDSIRLAEAMVDIGTHVGRDTVAVISDMDQPLGFGIGNALEIKEAVETLQGNGPEDLQEVSLILASHMLVLGGKAKTVEEARVVLEELLRSGAAFDKLKQMVAAQHGDVGQIEDLSKLPGASRTLEVKADTSGYVASIEAEAIGIAAMLLGAGRETKESVIDYGVGVTLVKKVSDEVKAGDTLAVMHINEASESKVQEAESKLKQAYSITDAAVPKQPLIYALVTKHGVERFV</sequence>
<dbReference type="InterPro" id="IPR036566">
    <property type="entry name" value="PYNP-like_C_sf"/>
</dbReference>
<dbReference type="SMART" id="SM00941">
    <property type="entry name" value="PYNP_C"/>
    <property type="match status" value="1"/>
</dbReference>
<dbReference type="EMBL" id="JACSQL010000002">
    <property type="protein sequence ID" value="MBD7967981.1"/>
    <property type="molecule type" value="Genomic_DNA"/>
</dbReference>
<dbReference type="Gene3D" id="1.20.970.10">
    <property type="entry name" value="Transferase, Pyrimidine Nucleoside Phosphorylase, Chain C"/>
    <property type="match status" value="1"/>
</dbReference>
<dbReference type="PIRSF" id="PIRSF000478">
    <property type="entry name" value="TP_PyNP"/>
    <property type="match status" value="1"/>
</dbReference>
<gene>
    <name evidence="13" type="ORF">H9647_07890</name>
</gene>
<dbReference type="Pfam" id="PF00591">
    <property type="entry name" value="Glycos_transf_3"/>
    <property type="match status" value="1"/>
</dbReference>
<comment type="function">
    <text evidence="3">Catalyzes phosphorolysis of the pyrimidine nucleosides uridine, thymidine and 2'-deoxyuridine with the formation of the corresponding pyrimidine base and ribose-1-phosphate.</text>
</comment>
<evidence type="ECO:0000256" key="1">
    <source>
        <dbReference type="ARBA" id="ARBA00001066"/>
    </source>
</evidence>
<comment type="cofactor">
    <cofactor evidence="2">
        <name>K(+)</name>
        <dbReference type="ChEBI" id="CHEBI:29103"/>
    </cofactor>
</comment>
<dbReference type="NCBIfam" id="TIGR02644">
    <property type="entry name" value="Y_phosphoryl"/>
    <property type="match status" value="1"/>
</dbReference>
<dbReference type="PANTHER" id="PTHR10515:SF0">
    <property type="entry name" value="THYMIDINE PHOSPHORYLASE"/>
    <property type="match status" value="1"/>
</dbReference>
<accession>A0ABR8SWW2</accession>
<dbReference type="Gene3D" id="3.40.1030.10">
    <property type="entry name" value="Nucleoside phosphorylase/phosphoribosyltransferase catalytic domain"/>
    <property type="match status" value="1"/>
</dbReference>
<dbReference type="RefSeq" id="WP_191799191.1">
    <property type="nucleotide sequence ID" value="NZ_JACSQL010000002.1"/>
</dbReference>
<dbReference type="InterPro" id="IPR018090">
    <property type="entry name" value="Pyrmidine_PPas_bac/euk"/>
</dbReference>
<dbReference type="NCBIfam" id="NF004747">
    <property type="entry name" value="PRK06078.1"/>
    <property type="match status" value="1"/>
</dbReference>
<comment type="similarity">
    <text evidence="4">Belongs to the thymidine/pyrimidine-nucleoside phosphorylase family.</text>
</comment>
<organism evidence="13 14">
    <name type="scientific">Paenibacillus gallinarum</name>
    <dbReference type="NCBI Taxonomy" id="2762232"/>
    <lineage>
        <taxon>Bacteria</taxon>
        <taxon>Bacillati</taxon>
        <taxon>Bacillota</taxon>
        <taxon>Bacilli</taxon>
        <taxon>Bacillales</taxon>
        <taxon>Paenibacillaceae</taxon>
        <taxon>Paenibacillus</taxon>
    </lineage>
</organism>
<dbReference type="EC" id="2.4.2.2" evidence="6"/>
<keyword evidence="14" id="KW-1185">Reference proteome</keyword>
<dbReference type="InterPro" id="IPR013102">
    <property type="entry name" value="PYNP_C"/>
</dbReference>
<dbReference type="InterPro" id="IPR035902">
    <property type="entry name" value="Nuc_phospho_transferase"/>
</dbReference>
<comment type="caution">
    <text evidence="13">The sequence shown here is derived from an EMBL/GenBank/DDBJ whole genome shotgun (WGS) entry which is preliminary data.</text>
</comment>
<evidence type="ECO:0000313" key="14">
    <source>
        <dbReference type="Proteomes" id="UP000608071"/>
    </source>
</evidence>
<dbReference type="InterPro" id="IPR000053">
    <property type="entry name" value="Thymidine/pyrmidine_PPase"/>
</dbReference>
<keyword evidence="8 13" id="KW-0328">Glycosyltransferase</keyword>
<evidence type="ECO:0000256" key="11">
    <source>
        <dbReference type="ARBA" id="ARBA00048525"/>
    </source>
</evidence>
<dbReference type="PANTHER" id="PTHR10515">
    <property type="entry name" value="THYMIDINE PHOSPHORYLASE"/>
    <property type="match status" value="1"/>
</dbReference>
<evidence type="ECO:0000256" key="3">
    <source>
        <dbReference type="ARBA" id="ARBA00003877"/>
    </source>
</evidence>
<dbReference type="SUPFAM" id="SSF54680">
    <property type="entry name" value="Pyrimidine nucleoside phosphorylase C-terminal domain"/>
    <property type="match status" value="1"/>
</dbReference>
<dbReference type="NCBIfam" id="NF004490">
    <property type="entry name" value="PRK05820.1"/>
    <property type="match status" value="1"/>
</dbReference>
<dbReference type="Pfam" id="PF02885">
    <property type="entry name" value="Glycos_trans_3N"/>
    <property type="match status" value="1"/>
</dbReference>
<evidence type="ECO:0000256" key="2">
    <source>
        <dbReference type="ARBA" id="ARBA00001958"/>
    </source>
</evidence>
<dbReference type="Gene3D" id="3.90.1170.30">
    <property type="entry name" value="Pyrimidine nucleoside phosphorylase-like, C-terminal domain"/>
    <property type="match status" value="1"/>
</dbReference>
<dbReference type="SUPFAM" id="SSF47648">
    <property type="entry name" value="Nucleoside phosphorylase/phosphoribosyltransferase N-terminal domain"/>
    <property type="match status" value="1"/>
</dbReference>
<evidence type="ECO:0000256" key="9">
    <source>
        <dbReference type="ARBA" id="ARBA00022679"/>
    </source>
</evidence>
<reference evidence="13 14" key="1">
    <citation type="submission" date="2020-08" db="EMBL/GenBank/DDBJ databases">
        <title>A Genomic Blueprint of the Chicken Gut Microbiome.</title>
        <authorList>
            <person name="Gilroy R."/>
            <person name="Ravi A."/>
            <person name="Getino M."/>
            <person name="Pursley I."/>
            <person name="Horton D.L."/>
            <person name="Alikhan N.-F."/>
            <person name="Baker D."/>
            <person name="Gharbi K."/>
            <person name="Hall N."/>
            <person name="Watson M."/>
            <person name="Adriaenssens E.M."/>
            <person name="Foster-Nyarko E."/>
            <person name="Jarju S."/>
            <person name="Secka A."/>
            <person name="Antonio M."/>
            <person name="Oren A."/>
            <person name="Chaudhuri R."/>
            <person name="La Ragione R.M."/>
            <person name="Hildebrand F."/>
            <person name="Pallen M.J."/>
        </authorList>
    </citation>
    <scope>NUCLEOTIDE SEQUENCE [LARGE SCALE GENOMIC DNA]</scope>
    <source>
        <strain evidence="13 14">Sa2BVA9</strain>
    </source>
</reference>
<dbReference type="InterPro" id="IPR036320">
    <property type="entry name" value="Glycosyl_Trfase_fam3_N_dom_sf"/>
</dbReference>
<evidence type="ECO:0000256" key="8">
    <source>
        <dbReference type="ARBA" id="ARBA00022676"/>
    </source>
</evidence>
<evidence type="ECO:0000256" key="5">
    <source>
        <dbReference type="ARBA" id="ARBA00011738"/>
    </source>
</evidence>
<keyword evidence="9 13" id="KW-0808">Transferase</keyword>
<dbReference type="InterPro" id="IPR017872">
    <property type="entry name" value="Pyrmidine_PPase_CS"/>
</dbReference>
<dbReference type="GO" id="GO:0016154">
    <property type="term" value="F:pyrimidine-nucleoside phosphorylase activity"/>
    <property type="evidence" value="ECO:0007669"/>
    <property type="project" value="UniProtKB-EC"/>
</dbReference>
<dbReference type="Proteomes" id="UP000608071">
    <property type="component" value="Unassembled WGS sequence"/>
</dbReference>
<evidence type="ECO:0000256" key="4">
    <source>
        <dbReference type="ARBA" id="ARBA00006915"/>
    </source>
</evidence>
<comment type="catalytic activity">
    <reaction evidence="11">
        <text>thymidine + phosphate = 2-deoxy-alpha-D-ribose 1-phosphate + thymine</text>
        <dbReference type="Rhea" id="RHEA:16037"/>
        <dbReference type="ChEBI" id="CHEBI:17748"/>
        <dbReference type="ChEBI" id="CHEBI:17821"/>
        <dbReference type="ChEBI" id="CHEBI:43474"/>
        <dbReference type="ChEBI" id="CHEBI:57259"/>
        <dbReference type="EC" id="2.4.2.2"/>
    </reaction>
</comment>
<feature type="domain" description="Pyrimidine nucleoside phosphorylase C-terminal" evidence="12">
    <location>
        <begin position="345"/>
        <end position="421"/>
    </location>
</feature>
<dbReference type="Pfam" id="PF07831">
    <property type="entry name" value="PYNP_C"/>
    <property type="match status" value="1"/>
</dbReference>